<evidence type="ECO:0000313" key="2">
    <source>
        <dbReference type="EMBL" id="GFR88960.1"/>
    </source>
</evidence>
<accession>A0AAV4GUS3</accession>
<organism evidence="2 3">
    <name type="scientific">Elysia marginata</name>
    <dbReference type="NCBI Taxonomy" id="1093978"/>
    <lineage>
        <taxon>Eukaryota</taxon>
        <taxon>Metazoa</taxon>
        <taxon>Spiralia</taxon>
        <taxon>Lophotrochozoa</taxon>
        <taxon>Mollusca</taxon>
        <taxon>Gastropoda</taxon>
        <taxon>Heterobranchia</taxon>
        <taxon>Euthyneura</taxon>
        <taxon>Panpulmonata</taxon>
        <taxon>Sacoglossa</taxon>
        <taxon>Placobranchoidea</taxon>
        <taxon>Plakobranchidae</taxon>
        <taxon>Elysia</taxon>
    </lineage>
</organism>
<reference evidence="2 3" key="1">
    <citation type="journal article" date="2021" name="Elife">
        <title>Chloroplast acquisition without the gene transfer in kleptoplastic sea slugs, Plakobranchus ocellatus.</title>
        <authorList>
            <person name="Maeda T."/>
            <person name="Takahashi S."/>
            <person name="Yoshida T."/>
            <person name="Shimamura S."/>
            <person name="Takaki Y."/>
            <person name="Nagai Y."/>
            <person name="Toyoda A."/>
            <person name="Suzuki Y."/>
            <person name="Arimoto A."/>
            <person name="Ishii H."/>
            <person name="Satoh N."/>
            <person name="Nishiyama T."/>
            <person name="Hasebe M."/>
            <person name="Maruyama T."/>
            <person name="Minagawa J."/>
            <person name="Obokata J."/>
            <person name="Shigenobu S."/>
        </authorList>
    </citation>
    <scope>NUCLEOTIDE SEQUENCE [LARGE SCALE GENOMIC DNA]</scope>
</reference>
<keyword evidence="3" id="KW-1185">Reference proteome</keyword>
<proteinExistence type="predicted"/>
<sequence>MASPSIQQKIIFNCDELIAACEAAETAGKSLSAVFSIDTYARPGPNNSKYMGLYATVPGKTGKLTIRVIKEKHVGQIPPLDEAEVARLNTERNGGYAYKSVVKKRDRNPTLNVQMYKNRVEAGVPLGDVAKSEYFRVCQYVNTFFHEAMEKRIKEGTIVVRDSSKPQLSSAFGAVTVSCLRIIPVFQSCLSERNPTNPCAELVNPICRTSMRFDSETGAPKRMKFYDYTKKYYDKASGKRQFEALTLGGHPVSAHNVHMIRPQSIFSGIVNMRSVCASPMGLSIPCEMDIVIVELSFDGKVNIDDVFEYDSSSDDDDESSSENGAAAFASFVKTEHARNSTNIPIWKSKTTEEVAGVEDYELAQEPSKESPPRDGASAEENAGVRKEHKPAREVYSSGTPARNGGATR</sequence>
<gene>
    <name evidence="2" type="ORF">ElyMa_002531300</name>
</gene>
<name>A0AAV4GUS3_9GAST</name>
<evidence type="ECO:0000313" key="3">
    <source>
        <dbReference type="Proteomes" id="UP000762676"/>
    </source>
</evidence>
<dbReference type="AlphaFoldDB" id="A0AAV4GUS3"/>
<comment type="caution">
    <text evidence="2">The sequence shown here is derived from an EMBL/GenBank/DDBJ whole genome shotgun (WGS) entry which is preliminary data.</text>
</comment>
<protein>
    <submittedName>
        <fullName evidence="2">BA71V-CP312R</fullName>
    </submittedName>
</protein>
<feature type="region of interest" description="Disordered" evidence="1">
    <location>
        <begin position="356"/>
        <end position="408"/>
    </location>
</feature>
<evidence type="ECO:0000256" key="1">
    <source>
        <dbReference type="SAM" id="MobiDB-lite"/>
    </source>
</evidence>
<dbReference type="Proteomes" id="UP000762676">
    <property type="component" value="Unassembled WGS sequence"/>
</dbReference>
<dbReference type="EMBL" id="BMAT01005195">
    <property type="protein sequence ID" value="GFR88960.1"/>
    <property type="molecule type" value="Genomic_DNA"/>
</dbReference>